<reference evidence="1 2" key="1">
    <citation type="submission" date="2016-11" db="EMBL/GenBank/DDBJ databases">
        <authorList>
            <person name="Varghese N."/>
            <person name="Submissions S."/>
        </authorList>
    </citation>
    <scope>NUCLEOTIDE SEQUENCE [LARGE SCALE GENOMIC DNA]</scope>
    <source>
        <strain evidence="1 2">DSM 22613</strain>
    </source>
</reference>
<dbReference type="EMBL" id="FQWA01000017">
    <property type="protein sequence ID" value="SHF91709.1"/>
    <property type="molecule type" value="Genomic_DNA"/>
</dbReference>
<protein>
    <recommendedName>
        <fullName evidence="3">Lipoprotein</fullName>
    </recommendedName>
</protein>
<comment type="caution">
    <text evidence="1">The sequence shown here is derived from an EMBL/GenBank/DDBJ whole genome shotgun (WGS) entry which is preliminary data.</text>
</comment>
<keyword evidence="2" id="KW-1185">Reference proteome</keyword>
<organism evidence="1 2">
    <name type="scientific">Prevotella scopos JCM 17725</name>
    <dbReference type="NCBI Taxonomy" id="1236518"/>
    <lineage>
        <taxon>Bacteria</taxon>
        <taxon>Pseudomonadati</taxon>
        <taxon>Bacteroidota</taxon>
        <taxon>Bacteroidia</taxon>
        <taxon>Bacteroidales</taxon>
        <taxon>Prevotellaceae</taxon>
        <taxon>Prevotella</taxon>
    </lineage>
</organism>
<dbReference type="RefSeq" id="WP_234967259.1">
    <property type="nucleotide sequence ID" value="NZ_FQWA01000017.1"/>
</dbReference>
<sequence>MYRLFLLFCFISCISSCYNSKGLSHNISQGFVGDTIYTTFEKYDRTVVRYENTIVNHIKQKVVIIAKDRNNICKSEILFVGSILNSNIDTISFLKKEDTFGLKESPHSSGNIIVYKNRIRQGYYSNFPKGFFVKVEDNILHIKDVMEEDLNGQPVLGVLNLLNFKEEIPHSVFIYINQDNGDEHVFHKYSGK</sequence>
<dbReference type="AlphaFoldDB" id="A0AAX2F4N7"/>
<name>A0AAX2F4N7_9BACT</name>
<evidence type="ECO:0008006" key="3">
    <source>
        <dbReference type="Google" id="ProtNLM"/>
    </source>
</evidence>
<evidence type="ECO:0000313" key="1">
    <source>
        <dbReference type="EMBL" id="SHF91709.1"/>
    </source>
</evidence>
<dbReference type="Proteomes" id="UP000184105">
    <property type="component" value="Unassembled WGS sequence"/>
</dbReference>
<evidence type="ECO:0000313" key="2">
    <source>
        <dbReference type="Proteomes" id="UP000184105"/>
    </source>
</evidence>
<proteinExistence type="predicted"/>
<accession>A0AAX2F4N7</accession>
<gene>
    <name evidence="1" type="ORF">SAMN05444364_11746</name>
</gene>